<keyword evidence="1" id="KW-1133">Transmembrane helix</keyword>
<name>A0A1J4KAX0_9EUKA</name>
<dbReference type="GeneID" id="94838952"/>
<feature type="transmembrane region" description="Helical" evidence="1">
    <location>
        <begin position="1340"/>
        <end position="1362"/>
    </location>
</feature>
<keyword evidence="1" id="KW-0812">Transmembrane</keyword>
<dbReference type="CDD" id="cd12087">
    <property type="entry name" value="TM_EGFR-like"/>
    <property type="match status" value="1"/>
</dbReference>
<feature type="signal peptide" evidence="2">
    <location>
        <begin position="1"/>
        <end position="20"/>
    </location>
</feature>
<feature type="chain" id="PRO_5013244258" evidence="2">
    <location>
        <begin position="21"/>
        <end position="1393"/>
    </location>
</feature>
<dbReference type="EMBL" id="MLAK01000720">
    <property type="protein sequence ID" value="OHT06605.1"/>
    <property type="molecule type" value="Genomic_DNA"/>
</dbReference>
<accession>A0A1J4KAX0</accession>
<comment type="caution">
    <text evidence="3">The sequence shown here is derived from an EMBL/GenBank/DDBJ whole genome shotgun (WGS) entry which is preliminary data.</text>
</comment>
<evidence type="ECO:0000256" key="1">
    <source>
        <dbReference type="SAM" id="Phobius"/>
    </source>
</evidence>
<dbReference type="Proteomes" id="UP000179807">
    <property type="component" value="Unassembled WGS sequence"/>
</dbReference>
<evidence type="ECO:0000313" key="4">
    <source>
        <dbReference type="Proteomes" id="UP000179807"/>
    </source>
</evidence>
<proteinExistence type="predicted"/>
<evidence type="ECO:0000313" key="3">
    <source>
        <dbReference type="EMBL" id="OHT06605.1"/>
    </source>
</evidence>
<organism evidence="3 4">
    <name type="scientific">Tritrichomonas foetus</name>
    <dbReference type="NCBI Taxonomy" id="1144522"/>
    <lineage>
        <taxon>Eukaryota</taxon>
        <taxon>Metamonada</taxon>
        <taxon>Parabasalia</taxon>
        <taxon>Tritrichomonadida</taxon>
        <taxon>Tritrichomonadidae</taxon>
        <taxon>Tritrichomonas</taxon>
    </lineage>
</organism>
<gene>
    <name evidence="3" type="ORF">TRFO_25272</name>
</gene>
<dbReference type="VEuPathDB" id="TrichDB:TRFO_25272"/>
<keyword evidence="4" id="KW-1185">Reference proteome</keyword>
<protein>
    <submittedName>
        <fullName evidence="3">Uncharacterized protein</fullName>
    </submittedName>
</protein>
<sequence length="1393" mass="156092">MNLTAIALALIWNSPNYCICSETSSNLCKEKCTGFGKIITPDSNSIYRTIRNNINQNITFTLVGFEQDSGGLNVTFSNSFFHNHCFSIQSGTDHQQKIILNIEEDFQIPKLELININFSIISEQNIRSTFHDLCLRNSYFDEEIPENFSMKIDFLDSDYHSIIGIDFENTTFEIGNISIILPNYSNELIIHNSKFALNGDICFNASLIACKHISFIQLANTSEPLISEPVNITITLKNAKLPVSWDFSQLLSTNIFFEVHCEDSTNLVNLLYVNYGSNTLNIFNDLFYDDTTQSETTSISDISTTYDFLSQSATQLDNDFDSNLNNNLNHDIAPINIVSPFDTISPFLEPSSGDHTFSTSTYSEMLTPDKYYSDDDDYISESVTISATPENTDTEDADQEKNFIFTPFFFADGTGDIFVNNKPLQFDQSNQIYIDEFTNIQKTFDHIQKSSFSNLVIYILSNVYELEIPASLFYKKSFHLISQNKNRTIIRFENSNFSKGTSQYFNNVQIESSYTLHFSDLGLFDSLCVCPFDYASLTTDFESFKISSNKFDKILHLIMPDDHIPIIYTQGIMEIEDHLYNILSIDELTITGGRNATIIYGNHSISNSSSINLQTMNSQAIKSSTVKIIFDMIHDFNITLYNFSVSPQSLEIITIYSNIYHVEVVSDFEFPTPNPIKVYGDLDVNFNNLSILLSKKYCICQDTSKLNCNDCCSSELGPIIPFQEDIISSTVIFLPVDYVNYTIFGSSESSKPFFNYSIYNSTSLGIHSGDTEPSSLTLQTTGAGVVPKSDVVCSLKNLNLYIAPTSGDLYLNFATAFFSSLSFFIPDNCILKISSDSVDTDVLTLLKFPDNLQFASPRHMCNISCSNIISTFILLSNQQIVLKSQDYNISYKLDLSLLLHTPANLSCEYGTSKSAPLTIMLPENQPKSLADIPDLRFDVSKIPNAAYVCFPDQWNSNIEDVSSKIEIFHGEDNLYIQGKVVDEVYTTTPPTIFHNGIGDLYVNGILSTFKIKYCVCDSNYSSNCQVLCSSVGPIIQFDQESITLTIKSNPTRHISYVIYGSTPDYRPYFRLSDFSVKSFTLSANSMAQPQYIDLESTPSIPVVPLNHRFSGVSIRPKNESSSLKFYNLELQNSQIDPCLSCSISQIGLIIDFESAYALYSKEILSPSKTLSIIGKQSLKRVVLYSLQSIMLFGSNDTNFAILDLSQLTDTTRISTLIGSSIDTMLRVELPSTSCDISMIPNLVFDLTQLTSNECYMLFPTSRWTNTLSNLTTKLTVEHGRHDFFEESSKHDDKYDGLPPLLNTVGTGGYYINGKLVDSFEPSSTPKSSEKPFKSLGPSEIAGIVIGSCAFVVLVTGIIVFTLQKRKSLKRNSESEISTSKVMALIDTFSSDGE</sequence>
<reference evidence="3" key="1">
    <citation type="submission" date="2016-10" db="EMBL/GenBank/DDBJ databases">
        <authorList>
            <person name="Benchimol M."/>
            <person name="Almeida L.G."/>
            <person name="Vasconcelos A.T."/>
            <person name="Perreira-Neves A."/>
            <person name="Rosa I.A."/>
            <person name="Tasca T."/>
            <person name="Bogo M.R."/>
            <person name="de Souza W."/>
        </authorList>
    </citation>
    <scope>NUCLEOTIDE SEQUENCE [LARGE SCALE GENOMIC DNA]</scope>
    <source>
        <strain evidence="3">K</strain>
    </source>
</reference>
<evidence type="ECO:0000256" key="2">
    <source>
        <dbReference type="SAM" id="SignalP"/>
    </source>
</evidence>
<dbReference type="RefSeq" id="XP_068359741.1">
    <property type="nucleotide sequence ID" value="XM_068504248.1"/>
</dbReference>
<keyword evidence="1" id="KW-0472">Membrane</keyword>
<keyword evidence="2" id="KW-0732">Signal</keyword>